<keyword evidence="6" id="KW-0472">Membrane</keyword>
<evidence type="ECO:0000256" key="1">
    <source>
        <dbReference type="ARBA" id="ARBA00022475"/>
    </source>
</evidence>
<sequence>MERRKNDKLDQEELERVLEKDEQETRYDRVIKHRKKLKRTRRRIKILIALVLIATIGIYMLTSLSNIKILKVNNNVIYSQQQILDKASLKYSGKMVFHPVYFIEKVLEEDELIKDVSVRKDYFSGSIYINVTEEKVIGQYAADGKNYVLLANGKSVILDDTQLALISSPYIVDLNEEQRELLAESLSEVDDEYISLISEIRHYSTSYDDNMLELLMQDGHIVRTSYSDIDLLKNYRGVLEKYKSDLRCIYFVDGSVHSGKCD</sequence>
<keyword evidence="3 6" id="KW-0812">Transmembrane</keyword>
<keyword evidence="2 8" id="KW-0132">Cell division</keyword>
<dbReference type="EMBL" id="JAUSUR010000005">
    <property type="protein sequence ID" value="MDQ0361929.1"/>
    <property type="molecule type" value="Genomic_DNA"/>
</dbReference>
<dbReference type="Pfam" id="PF08478">
    <property type="entry name" value="POTRA_1"/>
    <property type="match status" value="1"/>
</dbReference>
<evidence type="ECO:0000313" key="9">
    <source>
        <dbReference type="Proteomes" id="UP001230220"/>
    </source>
</evidence>
<organism evidence="8 9">
    <name type="scientific">Breznakia pachnodae</name>
    <dbReference type="NCBI Taxonomy" id="265178"/>
    <lineage>
        <taxon>Bacteria</taxon>
        <taxon>Bacillati</taxon>
        <taxon>Bacillota</taxon>
        <taxon>Erysipelotrichia</taxon>
        <taxon>Erysipelotrichales</taxon>
        <taxon>Erysipelotrichaceae</taxon>
        <taxon>Breznakia</taxon>
    </lineage>
</organism>
<keyword evidence="1" id="KW-1003">Cell membrane</keyword>
<dbReference type="GO" id="GO:0051301">
    <property type="term" value="P:cell division"/>
    <property type="evidence" value="ECO:0007669"/>
    <property type="project" value="UniProtKB-KW"/>
</dbReference>
<reference evidence="8 9" key="1">
    <citation type="submission" date="2023-07" db="EMBL/GenBank/DDBJ databases">
        <title>Genomic Encyclopedia of Type Strains, Phase IV (KMG-IV): sequencing the most valuable type-strain genomes for metagenomic binning, comparative biology and taxonomic classification.</title>
        <authorList>
            <person name="Goeker M."/>
        </authorList>
    </citation>
    <scope>NUCLEOTIDE SEQUENCE [LARGE SCALE GENOMIC DNA]</scope>
    <source>
        <strain evidence="8 9">DSM 16784</strain>
    </source>
</reference>
<proteinExistence type="predicted"/>
<dbReference type="PANTHER" id="PTHR37820:SF1">
    <property type="entry name" value="CELL DIVISION PROTEIN FTSQ"/>
    <property type="match status" value="1"/>
</dbReference>
<dbReference type="Proteomes" id="UP001230220">
    <property type="component" value="Unassembled WGS sequence"/>
</dbReference>
<keyword evidence="5" id="KW-0131">Cell cycle</keyword>
<dbReference type="RefSeq" id="WP_307409083.1">
    <property type="nucleotide sequence ID" value="NZ_JAUSUR010000005.1"/>
</dbReference>
<feature type="domain" description="POTRA" evidence="7">
    <location>
        <begin position="65"/>
        <end position="133"/>
    </location>
</feature>
<feature type="transmembrane region" description="Helical" evidence="6">
    <location>
        <begin position="44"/>
        <end position="62"/>
    </location>
</feature>
<dbReference type="InterPro" id="IPR013685">
    <property type="entry name" value="POTRA_FtsQ_type"/>
</dbReference>
<evidence type="ECO:0000256" key="6">
    <source>
        <dbReference type="SAM" id="Phobius"/>
    </source>
</evidence>
<dbReference type="PANTHER" id="PTHR37820">
    <property type="entry name" value="CELL DIVISION PROTEIN DIVIB"/>
    <property type="match status" value="1"/>
</dbReference>
<protein>
    <submittedName>
        <fullName evidence="8">Cell division septal protein FtsQ</fullName>
    </submittedName>
</protein>
<dbReference type="InterPro" id="IPR050487">
    <property type="entry name" value="FtsQ_DivIB"/>
</dbReference>
<name>A0ABU0E4W1_9FIRM</name>
<evidence type="ECO:0000256" key="2">
    <source>
        <dbReference type="ARBA" id="ARBA00022618"/>
    </source>
</evidence>
<gene>
    <name evidence="8" type="ORF">J2S15_002682</name>
</gene>
<keyword evidence="4 6" id="KW-1133">Transmembrane helix</keyword>
<keyword evidence="9" id="KW-1185">Reference proteome</keyword>
<evidence type="ECO:0000256" key="3">
    <source>
        <dbReference type="ARBA" id="ARBA00022692"/>
    </source>
</evidence>
<evidence type="ECO:0000259" key="7">
    <source>
        <dbReference type="Pfam" id="PF08478"/>
    </source>
</evidence>
<evidence type="ECO:0000313" key="8">
    <source>
        <dbReference type="EMBL" id="MDQ0361929.1"/>
    </source>
</evidence>
<accession>A0ABU0E4W1</accession>
<evidence type="ECO:0000256" key="5">
    <source>
        <dbReference type="ARBA" id="ARBA00023306"/>
    </source>
</evidence>
<dbReference type="Gene3D" id="3.40.50.10960">
    <property type="match status" value="1"/>
</dbReference>
<evidence type="ECO:0000256" key="4">
    <source>
        <dbReference type="ARBA" id="ARBA00022989"/>
    </source>
</evidence>
<comment type="caution">
    <text evidence="8">The sequence shown here is derived from an EMBL/GenBank/DDBJ whole genome shotgun (WGS) entry which is preliminary data.</text>
</comment>